<name>A0A814D9G7_9BILA</name>
<gene>
    <name evidence="2" type="ORF">GPM918_LOCUS11192</name>
    <name evidence="3" type="ORF">SRO942_LOCUS11191</name>
</gene>
<dbReference type="InterPro" id="IPR000719">
    <property type="entry name" value="Prot_kinase_dom"/>
</dbReference>
<dbReference type="InterPro" id="IPR011009">
    <property type="entry name" value="Kinase-like_dom_sf"/>
</dbReference>
<dbReference type="OrthoDB" id="10010347at2759"/>
<accession>A0A814D9G7</accession>
<organism evidence="2 4">
    <name type="scientific">Didymodactylos carnosus</name>
    <dbReference type="NCBI Taxonomy" id="1234261"/>
    <lineage>
        <taxon>Eukaryota</taxon>
        <taxon>Metazoa</taxon>
        <taxon>Spiralia</taxon>
        <taxon>Gnathifera</taxon>
        <taxon>Rotifera</taxon>
        <taxon>Eurotatoria</taxon>
        <taxon>Bdelloidea</taxon>
        <taxon>Philodinida</taxon>
        <taxon>Philodinidae</taxon>
        <taxon>Didymodactylos</taxon>
    </lineage>
</organism>
<evidence type="ECO:0000259" key="1">
    <source>
        <dbReference type="PROSITE" id="PS50011"/>
    </source>
</evidence>
<dbReference type="PROSITE" id="PS50011">
    <property type="entry name" value="PROTEIN_KINASE_DOM"/>
    <property type="match status" value="1"/>
</dbReference>
<evidence type="ECO:0000313" key="3">
    <source>
        <dbReference type="EMBL" id="CAF3725813.1"/>
    </source>
</evidence>
<dbReference type="AlphaFoldDB" id="A0A814D9G7"/>
<protein>
    <recommendedName>
        <fullName evidence="1">Protein kinase domain-containing protein</fullName>
    </recommendedName>
</protein>
<dbReference type="GO" id="GO:0005524">
    <property type="term" value="F:ATP binding"/>
    <property type="evidence" value="ECO:0007669"/>
    <property type="project" value="InterPro"/>
</dbReference>
<keyword evidence="4" id="KW-1185">Reference proteome</keyword>
<dbReference type="EMBL" id="CAJNOQ010002294">
    <property type="protein sequence ID" value="CAF0950119.1"/>
    <property type="molecule type" value="Genomic_DNA"/>
</dbReference>
<proteinExistence type="predicted"/>
<feature type="domain" description="Protein kinase" evidence="1">
    <location>
        <begin position="1"/>
        <end position="126"/>
    </location>
</feature>
<evidence type="ECO:0000313" key="2">
    <source>
        <dbReference type="EMBL" id="CAF0950119.1"/>
    </source>
</evidence>
<dbReference type="GO" id="GO:0004672">
    <property type="term" value="F:protein kinase activity"/>
    <property type="evidence" value="ECO:0007669"/>
    <property type="project" value="InterPro"/>
</dbReference>
<dbReference type="Proteomes" id="UP000681722">
    <property type="component" value="Unassembled WGS sequence"/>
</dbReference>
<comment type="caution">
    <text evidence="2">The sequence shown here is derived from an EMBL/GenBank/DDBJ whole genome shotgun (WGS) entry which is preliminary data.</text>
</comment>
<dbReference type="Proteomes" id="UP000663829">
    <property type="component" value="Unassembled WGS sequence"/>
</dbReference>
<dbReference type="Gene3D" id="1.10.510.10">
    <property type="entry name" value="Transferase(Phosphotransferase) domain 1"/>
    <property type="match status" value="1"/>
</dbReference>
<dbReference type="SUPFAM" id="SSF56112">
    <property type="entry name" value="Protein kinase-like (PK-like)"/>
    <property type="match status" value="1"/>
</dbReference>
<sequence length="126" mass="14212">MECAPGYSLGEFIQSTCRGGIGLLESVQFAQHVVSIVKEVHSHGIVHQNLEPNTITIEWDRKHTSIDQAKLMILNFTQAYIKTHDTEAVDTSATQLRQMWNQPPQMDRCSPTIDDASSIYAILFCY</sequence>
<reference evidence="2" key="1">
    <citation type="submission" date="2021-02" db="EMBL/GenBank/DDBJ databases">
        <authorList>
            <person name="Nowell W R."/>
        </authorList>
    </citation>
    <scope>NUCLEOTIDE SEQUENCE</scope>
</reference>
<evidence type="ECO:0000313" key="4">
    <source>
        <dbReference type="Proteomes" id="UP000663829"/>
    </source>
</evidence>
<dbReference type="EMBL" id="CAJOBC010002293">
    <property type="protein sequence ID" value="CAF3725813.1"/>
    <property type="molecule type" value="Genomic_DNA"/>
</dbReference>